<evidence type="ECO:0000256" key="11">
    <source>
        <dbReference type="ARBA" id="ARBA00022989"/>
    </source>
</evidence>
<feature type="domain" description="Cytochrome oxidase subunit II transmembrane region profile" evidence="18">
    <location>
        <begin position="26"/>
        <end position="126"/>
    </location>
</feature>
<dbReference type="InterPro" id="IPR045187">
    <property type="entry name" value="CcO_II"/>
</dbReference>
<feature type="domain" description="Cytochrome c" evidence="19">
    <location>
        <begin position="249"/>
        <end position="323"/>
    </location>
</feature>
<reference evidence="20" key="1">
    <citation type="submission" date="2020-05" db="EMBL/GenBank/DDBJ databases">
        <authorList>
            <person name="Chiriac C."/>
            <person name="Salcher M."/>
            <person name="Ghai R."/>
            <person name="Kavagutti S V."/>
        </authorList>
    </citation>
    <scope>NUCLEOTIDE SEQUENCE</scope>
</reference>
<gene>
    <name evidence="20" type="ORF">UFOPK2399_00216</name>
</gene>
<evidence type="ECO:0000256" key="13">
    <source>
        <dbReference type="ARBA" id="ARBA00023008"/>
    </source>
</evidence>
<dbReference type="GO" id="GO:0020037">
    <property type="term" value="F:heme binding"/>
    <property type="evidence" value="ECO:0007669"/>
    <property type="project" value="InterPro"/>
</dbReference>
<keyword evidence="9" id="KW-1278">Translocase</keyword>
<keyword evidence="7 16" id="KW-0812">Transmembrane</keyword>
<dbReference type="PANTHER" id="PTHR22888">
    <property type="entry name" value="CYTOCHROME C OXIDASE, SUBUNIT II"/>
    <property type="match status" value="1"/>
</dbReference>
<protein>
    <recommendedName>
        <fullName evidence="3">cytochrome-c oxidase</fullName>
        <ecNumber evidence="3">7.1.1.9</ecNumber>
    </recommendedName>
    <alternativeName>
        <fullName evidence="15">Cytochrome c oxidase polypeptide II</fullName>
    </alternativeName>
</protein>
<sequence>MPAGVGRRAAVVALAVVAVLLVPAATAFAGNGGLLPPPAHSPNAHRIRDAYVFVMIFVGVVFVIVEGALLVLITRYRRGKRDRTQEGPQIHGSTRLEILWTVVPVVMLTAICGYIFYKLPGINDAPPAAAANQTTITVEGHQFYWLFRYPNGAVSIGTMIAPAGDVVHENITAPASEVNHSWWVPELGGKTDAIPGQTNHSWFQAPIGTYVARCAELCGIQHALMDATVKVVPRAEYEAFIAARAAAPGGLDVGKEEWQGVCSSCHRLNETYVGPALGGNPLLRDRDGIENLVRHGLRQMPAVGENWSPEQIDALIAYTKTLPKQKANGFQS</sequence>
<keyword evidence="8" id="KW-0479">Metal-binding</keyword>
<evidence type="ECO:0000313" key="20">
    <source>
        <dbReference type="EMBL" id="CAB4684996.1"/>
    </source>
</evidence>
<keyword evidence="14 16" id="KW-0472">Membrane</keyword>
<dbReference type="PROSITE" id="PS00078">
    <property type="entry name" value="COX2"/>
    <property type="match status" value="1"/>
</dbReference>
<keyword evidence="4" id="KW-0813">Transport</keyword>
<dbReference type="GO" id="GO:0004129">
    <property type="term" value="F:cytochrome-c oxidase activity"/>
    <property type="evidence" value="ECO:0007669"/>
    <property type="project" value="UniProtKB-EC"/>
</dbReference>
<evidence type="ECO:0000256" key="6">
    <source>
        <dbReference type="ARBA" id="ARBA00022660"/>
    </source>
</evidence>
<keyword evidence="5" id="KW-0349">Heme</keyword>
<evidence type="ECO:0000256" key="10">
    <source>
        <dbReference type="ARBA" id="ARBA00022982"/>
    </source>
</evidence>
<name>A0A6J6NFR8_9ZZZZ</name>
<dbReference type="InterPro" id="IPR001505">
    <property type="entry name" value="Copper_CuA"/>
</dbReference>
<evidence type="ECO:0000256" key="4">
    <source>
        <dbReference type="ARBA" id="ARBA00022448"/>
    </source>
</evidence>
<dbReference type="SUPFAM" id="SSF46626">
    <property type="entry name" value="Cytochrome c"/>
    <property type="match status" value="1"/>
</dbReference>
<dbReference type="EC" id="7.1.1.9" evidence="3"/>
<dbReference type="PROSITE" id="PS51007">
    <property type="entry name" value="CYTC"/>
    <property type="match status" value="1"/>
</dbReference>
<feature type="domain" description="Cytochrome oxidase subunit II copper A binding" evidence="17">
    <location>
        <begin position="131"/>
        <end position="243"/>
    </location>
</feature>
<evidence type="ECO:0000256" key="9">
    <source>
        <dbReference type="ARBA" id="ARBA00022967"/>
    </source>
</evidence>
<evidence type="ECO:0000259" key="19">
    <source>
        <dbReference type="PROSITE" id="PS51007"/>
    </source>
</evidence>
<dbReference type="Pfam" id="PF00116">
    <property type="entry name" value="COX2"/>
    <property type="match status" value="1"/>
</dbReference>
<dbReference type="InterPro" id="IPR036909">
    <property type="entry name" value="Cyt_c-like_dom_sf"/>
</dbReference>
<dbReference type="AlphaFoldDB" id="A0A6J6NFR8"/>
<evidence type="ECO:0000256" key="1">
    <source>
        <dbReference type="ARBA" id="ARBA00004141"/>
    </source>
</evidence>
<dbReference type="EMBL" id="CAEZXP010000001">
    <property type="protein sequence ID" value="CAB4684996.1"/>
    <property type="molecule type" value="Genomic_DNA"/>
</dbReference>
<dbReference type="SUPFAM" id="SSF81464">
    <property type="entry name" value="Cytochrome c oxidase subunit II-like, transmembrane region"/>
    <property type="match status" value="1"/>
</dbReference>
<feature type="transmembrane region" description="Helical" evidence="16">
    <location>
        <begin position="98"/>
        <end position="117"/>
    </location>
</feature>
<dbReference type="InterPro" id="IPR002429">
    <property type="entry name" value="CcO_II-like_C"/>
</dbReference>
<dbReference type="NCBIfam" id="TIGR02866">
    <property type="entry name" value="CoxB"/>
    <property type="match status" value="1"/>
</dbReference>
<dbReference type="PRINTS" id="PR01166">
    <property type="entry name" value="CYCOXIDASEII"/>
</dbReference>
<evidence type="ECO:0000259" key="18">
    <source>
        <dbReference type="PROSITE" id="PS50999"/>
    </source>
</evidence>
<dbReference type="Gene3D" id="2.60.40.420">
    <property type="entry name" value="Cupredoxins - blue copper proteins"/>
    <property type="match status" value="1"/>
</dbReference>
<dbReference type="PANTHER" id="PTHR22888:SF9">
    <property type="entry name" value="CYTOCHROME C OXIDASE SUBUNIT 2"/>
    <property type="match status" value="1"/>
</dbReference>
<evidence type="ECO:0000259" key="17">
    <source>
        <dbReference type="PROSITE" id="PS50857"/>
    </source>
</evidence>
<evidence type="ECO:0000256" key="8">
    <source>
        <dbReference type="ARBA" id="ARBA00022723"/>
    </source>
</evidence>
<accession>A0A6J6NFR8</accession>
<keyword evidence="6" id="KW-0679">Respiratory chain</keyword>
<dbReference type="InterPro" id="IPR009056">
    <property type="entry name" value="Cyt_c-like_dom"/>
</dbReference>
<evidence type="ECO:0000256" key="5">
    <source>
        <dbReference type="ARBA" id="ARBA00022617"/>
    </source>
</evidence>
<dbReference type="InterPro" id="IPR008972">
    <property type="entry name" value="Cupredoxin"/>
</dbReference>
<dbReference type="PROSITE" id="PS50999">
    <property type="entry name" value="COX2_TM"/>
    <property type="match status" value="1"/>
</dbReference>
<evidence type="ECO:0000256" key="7">
    <source>
        <dbReference type="ARBA" id="ARBA00022692"/>
    </source>
</evidence>
<dbReference type="Gene3D" id="1.10.287.90">
    <property type="match status" value="1"/>
</dbReference>
<dbReference type="GO" id="GO:0005507">
    <property type="term" value="F:copper ion binding"/>
    <property type="evidence" value="ECO:0007669"/>
    <property type="project" value="InterPro"/>
</dbReference>
<feature type="transmembrane region" description="Helical" evidence="16">
    <location>
        <begin position="53"/>
        <end position="73"/>
    </location>
</feature>
<dbReference type="GO" id="GO:0016020">
    <property type="term" value="C:membrane"/>
    <property type="evidence" value="ECO:0007669"/>
    <property type="project" value="UniProtKB-SubCell"/>
</dbReference>
<keyword evidence="13" id="KW-0186">Copper</keyword>
<dbReference type="GO" id="GO:0042773">
    <property type="term" value="P:ATP synthesis coupled electron transport"/>
    <property type="evidence" value="ECO:0007669"/>
    <property type="project" value="TreeGrafter"/>
</dbReference>
<proteinExistence type="inferred from homology"/>
<dbReference type="InterPro" id="IPR014222">
    <property type="entry name" value="Cyt_c_oxidase_su2"/>
</dbReference>
<evidence type="ECO:0000256" key="16">
    <source>
        <dbReference type="SAM" id="Phobius"/>
    </source>
</evidence>
<keyword evidence="12" id="KW-0408">Iron</keyword>
<evidence type="ECO:0000256" key="12">
    <source>
        <dbReference type="ARBA" id="ARBA00023004"/>
    </source>
</evidence>
<dbReference type="Pfam" id="PF02790">
    <property type="entry name" value="COX2_TM"/>
    <property type="match status" value="1"/>
</dbReference>
<comment type="subcellular location">
    <subcellularLocation>
        <location evidence="1">Membrane</location>
        <topology evidence="1">Multi-pass membrane protein</topology>
    </subcellularLocation>
</comment>
<dbReference type="GO" id="GO:0016491">
    <property type="term" value="F:oxidoreductase activity"/>
    <property type="evidence" value="ECO:0007669"/>
    <property type="project" value="InterPro"/>
</dbReference>
<keyword evidence="10" id="KW-0249">Electron transport</keyword>
<organism evidence="20">
    <name type="scientific">freshwater metagenome</name>
    <dbReference type="NCBI Taxonomy" id="449393"/>
    <lineage>
        <taxon>unclassified sequences</taxon>
        <taxon>metagenomes</taxon>
        <taxon>ecological metagenomes</taxon>
    </lineage>
</organism>
<dbReference type="InterPro" id="IPR036257">
    <property type="entry name" value="Cyt_c_oxidase_su2_TM_sf"/>
</dbReference>
<comment type="similarity">
    <text evidence="2">Belongs to the cytochrome c oxidase subunit 2 family.</text>
</comment>
<dbReference type="InterPro" id="IPR011759">
    <property type="entry name" value="Cyt_c_oxidase_su2_TM_dom"/>
</dbReference>
<dbReference type="PROSITE" id="PS50857">
    <property type="entry name" value="COX2_CUA"/>
    <property type="match status" value="1"/>
</dbReference>
<keyword evidence="11 16" id="KW-1133">Transmembrane helix</keyword>
<evidence type="ECO:0000256" key="2">
    <source>
        <dbReference type="ARBA" id="ARBA00007866"/>
    </source>
</evidence>
<evidence type="ECO:0000256" key="15">
    <source>
        <dbReference type="ARBA" id="ARBA00031389"/>
    </source>
</evidence>
<evidence type="ECO:0000256" key="3">
    <source>
        <dbReference type="ARBA" id="ARBA00012949"/>
    </source>
</evidence>
<dbReference type="SUPFAM" id="SSF49503">
    <property type="entry name" value="Cupredoxins"/>
    <property type="match status" value="1"/>
</dbReference>
<evidence type="ECO:0000256" key="14">
    <source>
        <dbReference type="ARBA" id="ARBA00023136"/>
    </source>
</evidence>
<dbReference type="Pfam" id="PF13442">
    <property type="entry name" value="Cytochrome_CBB3"/>
    <property type="match status" value="1"/>
</dbReference>